<evidence type="ECO:0000313" key="3">
    <source>
        <dbReference type="Proteomes" id="UP001500751"/>
    </source>
</evidence>
<name>A0ABP5GUK9_9ACTN</name>
<evidence type="ECO:0008006" key="4">
    <source>
        <dbReference type="Google" id="ProtNLM"/>
    </source>
</evidence>
<dbReference type="SUPFAM" id="SSF89372">
    <property type="entry name" value="Fucose-specific lectin"/>
    <property type="match status" value="1"/>
</dbReference>
<sequence length="675" mass="66894">MTPAPPTGGKPAPAPGPVPAPPSHPKAGAGKFDNALIATTALTYVGRWGGQACLDAHQDATGQCREFVNCVVYLATGGKIWPVDGGGNYQASFANAGAVPVAAGDATVGDIIQIGDYDSSSPLHTAIVLVNKGNGAFTVVDSNWVGQPATPELVGVHDWTPPAAAKFWRLGAVTEGSAARVAAGLKNASTGPAKAPTGGTGSSLSAAAAAALLTAPAAPALSTDTVNGLASGVVGVHAADTDPLRGSARVRLWIDGKPAESANSAAGLASWQLDTSLLTDGAHQLAAQGISAAGAISALSAPITVTVTNHQLTLAVAAPAAPLLTGTVQIPVGAAPAADLDKLTLVVDGTPAPAQPAVANGAINLDTTTLTAGLHAVSIAVTNKEGQSATWGPVTVTVTGAATGARTVLPSLTPGHNDLVAVTTGGQLVRYPWRADATFGTPQQLSAGFDGAKALAAGHFVGDGTAVQLLAVLRDGSAHVYAVDAGGGLVDQGTITGPDWASYTRLVAGRFTKDGGSWLVGIDKDGHAQLITVDAAGKTAKTGGLSVDPQLGAAPTILTEAVADGTDQLLTVDATGATATFAFDAERGFVKVVEPDGALKLQLPAPAAAPVLGTFVGTGPEVLVTSPDGQTAVFSATQLDRPSQGAVFNEHDAAPAPVPAARPATGQRRLSVVTN</sequence>
<dbReference type="EMBL" id="BAAAQN010000060">
    <property type="protein sequence ID" value="GAA2054991.1"/>
    <property type="molecule type" value="Genomic_DNA"/>
</dbReference>
<dbReference type="Proteomes" id="UP001500751">
    <property type="component" value="Unassembled WGS sequence"/>
</dbReference>
<keyword evidence="3" id="KW-1185">Reference proteome</keyword>
<dbReference type="Gene3D" id="2.60.40.10">
    <property type="entry name" value="Immunoglobulins"/>
    <property type="match status" value="1"/>
</dbReference>
<accession>A0ABP5GUK9</accession>
<proteinExistence type="predicted"/>
<gene>
    <name evidence="2" type="ORF">GCM10009839_74300</name>
</gene>
<feature type="region of interest" description="Disordered" evidence="1">
    <location>
        <begin position="655"/>
        <end position="675"/>
    </location>
</feature>
<organism evidence="2 3">
    <name type="scientific">Catenulispora yoronensis</name>
    <dbReference type="NCBI Taxonomy" id="450799"/>
    <lineage>
        <taxon>Bacteria</taxon>
        <taxon>Bacillati</taxon>
        <taxon>Actinomycetota</taxon>
        <taxon>Actinomycetes</taxon>
        <taxon>Catenulisporales</taxon>
        <taxon>Catenulisporaceae</taxon>
        <taxon>Catenulispora</taxon>
    </lineage>
</organism>
<reference evidence="3" key="1">
    <citation type="journal article" date="2019" name="Int. J. Syst. Evol. Microbiol.">
        <title>The Global Catalogue of Microorganisms (GCM) 10K type strain sequencing project: providing services to taxonomists for standard genome sequencing and annotation.</title>
        <authorList>
            <consortium name="The Broad Institute Genomics Platform"/>
            <consortium name="The Broad Institute Genome Sequencing Center for Infectious Disease"/>
            <person name="Wu L."/>
            <person name="Ma J."/>
        </authorList>
    </citation>
    <scope>NUCLEOTIDE SEQUENCE [LARGE SCALE GENOMIC DNA]</scope>
    <source>
        <strain evidence="3">JCM 16014</strain>
    </source>
</reference>
<comment type="caution">
    <text evidence="2">The sequence shown here is derived from an EMBL/GenBank/DDBJ whole genome shotgun (WGS) entry which is preliminary data.</text>
</comment>
<dbReference type="InterPro" id="IPR013783">
    <property type="entry name" value="Ig-like_fold"/>
</dbReference>
<evidence type="ECO:0000313" key="2">
    <source>
        <dbReference type="EMBL" id="GAA2054991.1"/>
    </source>
</evidence>
<evidence type="ECO:0000256" key="1">
    <source>
        <dbReference type="SAM" id="MobiDB-lite"/>
    </source>
</evidence>
<feature type="compositionally biased region" description="Pro residues" evidence="1">
    <location>
        <begin position="1"/>
        <end position="24"/>
    </location>
</feature>
<protein>
    <recommendedName>
        <fullName evidence="4">CHAP domain-containing protein</fullName>
    </recommendedName>
</protein>
<feature type="region of interest" description="Disordered" evidence="1">
    <location>
        <begin position="1"/>
        <end position="29"/>
    </location>
</feature>